<reference evidence="1" key="1">
    <citation type="submission" date="2021-05" db="EMBL/GenBank/DDBJ databases">
        <title>Pangenome of Leuconostoc gelidum warrants species status for Leuconostoc gelidum subsp. gasicomitatum.</title>
        <authorList>
            <person name="Johansson P."/>
            <person name="Sade E."/>
            <person name="Hultman J."/>
            <person name="Auvinen P."/>
            <person name="Bjorkroth J."/>
        </authorList>
    </citation>
    <scope>NUCLEOTIDE SEQUENCE</scope>
    <source>
        <strain evidence="1">A.21.4</strain>
    </source>
</reference>
<sequence length="127" mass="14282">MTKTLVNYQTLKNSFNQEVSTQLQMVDSLSKNGKFLVIQTDPIIVEVEVNTNNIETITIKSKLLNTPLYDEIFIALEKSLNCSSVKFYNAYKSAIKNGTVVTAENNNIKVVHDARNGQLNVKITKEN</sequence>
<accession>A0A9Q3XU23</accession>
<gene>
    <name evidence="1" type="ORF">KIJ12_04095</name>
</gene>
<evidence type="ECO:0000313" key="1">
    <source>
        <dbReference type="EMBL" id="MBZ5962341.1"/>
    </source>
</evidence>
<dbReference type="EMBL" id="JAHBFI010000008">
    <property type="protein sequence ID" value="MBZ5962341.1"/>
    <property type="molecule type" value="Genomic_DNA"/>
</dbReference>
<dbReference type="Proteomes" id="UP000752647">
    <property type="component" value="Unassembled WGS sequence"/>
</dbReference>
<dbReference type="AlphaFoldDB" id="A0A9Q3XU23"/>
<proteinExistence type="predicted"/>
<dbReference type="RefSeq" id="WP_224142957.1">
    <property type="nucleotide sequence ID" value="NZ_CBCPIF010000001.1"/>
</dbReference>
<protein>
    <submittedName>
        <fullName evidence="1">Uncharacterized protein</fullName>
    </submittedName>
</protein>
<name>A0A9Q3XU23_9LACO</name>
<evidence type="ECO:0000313" key="2">
    <source>
        <dbReference type="Proteomes" id="UP000752647"/>
    </source>
</evidence>
<comment type="caution">
    <text evidence="1">The sequence shown here is derived from an EMBL/GenBank/DDBJ whole genome shotgun (WGS) entry which is preliminary data.</text>
</comment>
<organism evidence="1 2">
    <name type="scientific">Leuconostoc gasicomitatum</name>
    <dbReference type="NCBI Taxonomy" id="115778"/>
    <lineage>
        <taxon>Bacteria</taxon>
        <taxon>Bacillati</taxon>
        <taxon>Bacillota</taxon>
        <taxon>Bacilli</taxon>
        <taxon>Lactobacillales</taxon>
        <taxon>Lactobacillaceae</taxon>
        <taxon>Leuconostoc</taxon>
        <taxon>Leuconostoc gelidum group</taxon>
    </lineage>
</organism>